<dbReference type="CDD" id="cd00118">
    <property type="entry name" value="LysM"/>
    <property type="match status" value="1"/>
</dbReference>
<dbReference type="Pfam" id="PF01476">
    <property type="entry name" value="LysM"/>
    <property type="match status" value="1"/>
</dbReference>
<dbReference type="Proteomes" id="UP000198838">
    <property type="component" value="Unassembled WGS sequence"/>
</dbReference>
<dbReference type="PROSITE" id="PS51782">
    <property type="entry name" value="LYSM"/>
    <property type="match status" value="1"/>
</dbReference>
<organism evidence="2 3">
    <name type="scientific">Acetitomaculum ruminis DSM 5522</name>
    <dbReference type="NCBI Taxonomy" id="1120918"/>
    <lineage>
        <taxon>Bacteria</taxon>
        <taxon>Bacillati</taxon>
        <taxon>Bacillota</taxon>
        <taxon>Clostridia</taxon>
        <taxon>Lachnospirales</taxon>
        <taxon>Lachnospiraceae</taxon>
        <taxon>Acetitomaculum</taxon>
    </lineage>
</organism>
<accession>A0A1I0WHM5</accession>
<dbReference type="SUPFAM" id="SSF54106">
    <property type="entry name" value="LysM domain"/>
    <property type="match status" value="1"/>
</dbReference>
<sequence length="230" mass="26514">MAYYFFFGKILLPVPPQKIQMKINGNNKSYDLINQGEINVIKSPKLTEIDFDFELPNVKYSYAMYKKGFHRANYYLEKLEKLKKKKKPFQFIISRKLPNRKKLHYTNMKVTIENYTITEDATNGFDVTVSIKLKQYVSFGTKLVKVKKKNKAKSKKKKVVKEVRSPSSNAPSNGLPQQYTVVRGDCLWNIAKRFYGDGAKYPLIYNANAGQISNPNLIYPGQVFTIPAES</sequence>
<gene>
    <name evidence="2" type="ORF">SAMN05216249_10450</name>
</gene>
<dbReference type="SMART" id="SM00257">
    <property type="entry name" value="LysM"/>
    <property type="match status" value="1"/>
</dbReference>
<reference evidence="2 3" key="1">
    <citation type="submission" date="2016-10" db="EMBL/GenBank/DDBJ databases">
        <authorList>
            <person name="de Groot N.N."/>
        </authorList>
    </citation>
    <scope>NUCLEOTIDE SEQUENCE [LARGE SCALE GENOMIC DNA]</scope>
    <source>
        <strain evidence="2 3">DSM 5522</strain>
    </source>
</reference>
<dbReference type="RefSeq" id="WP_092870745.1">
    <property type="nucleotide sequence ID" value="NZ_FOJY01000004.1"/>
</dbReference>
<dbReference type="EMBL" id="FOJY01000004">
    <property type="protein sequence ID" value="SFA87446.1"/>
    <property type="molecule type" value="Genomic_DNA"/>
</dbReference>
<name>A0A1I0WHM5_9FIRM</name>
<dbReference type="InterPro" id="IPR018392">
    <property type="entry name" value="LysM"/>
</dbReference>
<dbReference type="InterPro" id="IPR036779">
    <property type="entry name" value="LysM_dom_sf"/>
</dbReference>
<keyword evidence="3" id="KW-1185">Reference proteome</keyword>
<dbReference type="PANTHER" id="PTHR34700:SF4">
    <property type="entry name" value="PHAGE-LIKE ELEMENT PBSX PROTEIN XKDP"/>
    <property type="match status" value="1"/>
</dbReference>
<dbReference type="STRING" id="1120918.SAMN05216249_10450"/>
<evidence type="ECO:0000313" key="2">
    <source>
        <dbReference type="EMBL" id="SFA87446.1"/>
    </source>
</evidence>
<evidence type="ECO:0000259" key="1">
    <source>
        <dbReference type="PROSITE" id="PS51782"/>
    </source>
</evidence>
<dbReference type="AlphaFoldDB" id="A0A1I0WHM5"/>
<proteinExistence type="predicted"/>
<evidence type="ECO:0000313" key="3">
    <source>
        <dbReference type="Proteomes" id="UP000198838"/>
    </source>
</evidence>
<protein>
    <submittedName>
        <fullName evidence="2">LysM domain-containing protein</fullName>
    </submittedName>
</protein>
<dbReference type="OrthoDB" id="9815473at2"/>
<feature type="domain" description="LysM" evidence="1">
    <location>
        <begin position="177"/>
        <end position="226"/>
    </location>
</feature>
<dbReference type="InterPro" id="IPR052196">
    <property type="entry name" value="Bact_Kbp"/>
</dbReference>
<dbReference type="PANTHER" id="PTHR34700">
    <property type="entry name" value="POTASSIUM BINDING PROTEIN KBP"/>
    <property type="match status" value="1"/>
</dbReference>
<dbReference type="Gene3D" id="3.10.350.10">
    <property type="entry name" value="LysM domain"/>
    <property type="match status" value="1"/>
</dbReference>